<evidence type="ECO:0000313" key="3">
    <source>
        <dbReference type="Proteomes" id="UP001162001"/>
    </source>
</evidence>
<dbReference type="Proteomes" id="UP001162001">
    <property type="component" value="Segment"/>
</dbReference>
<accession>A0A7D3UWF9</accession>
<evidence type="ECO:0000313" key="2">
    <source>
        <dbReference type="EMBL" id="QKF94769.1"/>
    </source>
</evidence>
<proteinExistence type="predicted"/>
<feature type="compositionally biased region" description="Low complexity" evidence="1">
    <location>
        <begin position="35"/>
        <end position="49"/>
    </location>
</feature>
<protein>
    <submittedName>
        <fullName evidence="2">Uncharacterized protein</fullName>
    </submittedName>
</protein>
<gene>
    <name evidence="2" type="ORF">Fadolivirus_1_1311</name>
</gene>
<organism evidence="2 3">
    <name type="scientific">Fadolivirus FV1/VV64</name>
    <dbReference type="NCBI Taxonomy" id="3070911"/>
    <lineage>
        <taxon>Viruses</taxon>
        <taxon>Varidnaviria</taxon>
        <taxon>Bamfordvirae</taxon>
        <taxon>Nucleocytoviricota</taxon>
        <taxon>Megaviricetes</taxon>
        <taxon>Imitervirales</taxon>
        <taxon>Mimiviridae</taxon>
        <taxon>Klosneuvirinae</taxon>
        <taxon>Fadolivirus</taxon>
        <taxon>Fadolivirus algeromassiliense</taxon>
    </lineage>
</organism>
<reference evidence="2 3" key="1">
    <citation type="submission" date="2020-04" db="EMBL/GenBank/DDBJ databases">
        <title>Advantages and limits of metagenomic assembly and binning of a giant virus.</title>
        <authorList>
            <person name="Schulz F."/>
            <person name="Andreani J."/>
            <person name="Francis R."/>
            <person name="Boudjemaa H."/>
            <person name="Bou Khalil J.Y."/>
            <person name="Lee J."/>
            <person name="La Scola B."/>
            <person name="Woyke T."/>
        </authorList>
    </citation>
    <scope>NUCLEOTIDE SEQUENCE [LARGE SCALE GENOMIC DNA]</scope>
    <source>
        <strain evidence="2 3">FV1/VV64</strain>
    </source>
</reference>
<keyword evidence="3" id="KW-1185">Reference proteome</keyword>
<name>A0A7D3UWF9_9VIRU</name>
<dbReference type="EMBL" id="MT418680">
    <property type="protein sequence ID" value="QKF94769.1"/>
    <property type="molecule type" value="Genomic_DNA"/>
</dbReference>
<evidence type="ECO:0000256" key="1">
    <source>
        <dbReference type="SAM" id="MobiDB-lite"/>
    </source>
</evidence>
<feature type="region of interest" description="Disordered" evidence="1">
    <location>
        <begin position="31"/>
        <end position="51"/>
    </location>
</feature>
<sequence length="162" mass="17550">MINAISSTSKYKNTLPAKSITSGLTNQWSFGAIGTTGPSGPSDPSGTSDQSNQWSFGQFKFNTTIGSDNQTISTGTTTSNGSTITFGNWLGNTETNKFSSFNFSNNAYSQSIKIGCAEISVVENDVEIKLNDKTVKVFELLDRVEKLEKIIENAEVKLRITI</sequence>